<feature type="domain" description="Wadjet protein JetD C-terminal" evidence="1">
    <location>
        <begin position="218"/>
        <end position="284"/>
    </location>
</feature>
<reference evidence="2 3" key="1">
    <citation type="submission" date="2019-12" db="EMBL/GenBank/DDBJ databases">
        <title>Genome sequence of Streptomyces bambusae.</title>
        <authorList>
            <person name="Bansal K."/>
            <person name="Choksket S."/>
            <person name="Korpole S."/>
            <person name="Patil P.B."/>
        </authorList>
    </citation>
    <scope>NUCLEOTIDE SEQUENCE [LARGE SCALE GENOMIC DNA]</scope>
    <source>
        <strain evidence="2 3">SK60</strain>
    </source>
</reference>
<sequence>MALQRRENDLIAGLRDWAAAHGRSRYKEAFIPLDDVWDVFRRVPNRNLDEAFEPAVLAGLLNTLEAAGLIRQVQRRTPEKVSLPVKIRLVPQALPPVTPPMPKWHPALTWLAAHWPTATPKQRAADAAIDRWLKSGPDLFRIPLRERALEIFGTFGNAADFPMPEKVFDTLSSGPLFSNQDRLDELLQAFRPPPPLITETFPLDEGDSHYCRVGTGDVLFVVENSTTWWSLVESLPADHRLGYVAWGLGGTFRASIRAIKAKHGITQIKYFGDLDTSGLRIPLRASSTALELGLPPVQPAERLYRVLQSVGRPRPAAPKEASVTAATANELAGWLPAQCQANGAQLLLDGNRLAQEWVTYRYLQQSPDWYDDVR</sequence>
<gene>
    <name evidence="2" type="ORF">GPJ59_15780</name>
</gene>
<name>A0ABS6Z7C5_9ACTN</name>
<keyword evidence="3" id="KW-1185">Reference proteome</keyword>
<proteinExistence type="predicted"/>
<comment type="caution">
    <text evidence="2">The sequence shown here is derived from an EMBL/GenBank/DDBJ whole genome shotgun (WGS) entry which is preliminary data.</text>
</comment>
<evidence type="ECO:0000259" key="1">
    <source>
        <dbReference type="Pfam" id="PF09983"/>
    </source>
</evidence>
<evidence type="ECO:0000313" key="3">
    <source>
        <dbReference type="Proteomes" id="UP000812013"/>
    </source>
</evidence>
<dbReference type="EMBL" id="WTFF01000098">
    <property type="protein sequence ID" value="MBW5483309.1"/>
    <property type="molecule type" value="Genomic_DNA"/>
</dbReference>
<dbReference type="Pfam" id="PF09983">
    <property type="entry name" value="JetD_C"/>
    <property type="match status" value="1"/>
</dbReference>
<evidence type="ECO:0000313" key="2">
    <source>
        <dbReference type="EMBL" id="MBW5483309.1"/>
    </source>
</evidence>
<protein>
    <recommendedName>
        <fullName evidence="1">Wadjet protein JetD C-terminal domain-containing protein</fullName>
    </recommendedName>
</protein>
<dbReference type="InterPro" id="IPR024534">
    <property type="entry name" value="JetD_C"/>
</dbReference>
<organism evidence="2 3">
    <name type="scientific">Streptomyces bambusae</name>
    <dbReference type="NCBI Taxonomy" id="1550616"/>
    <lineage>
        <taxon>Bacteria</taxon>
        <taxon>Bacillati</taxon>
        <taxon>Actinomycetota</taxon>
        <taxon>Actinomycetes</taxon>
        <taxon>Kitasatosporales</taxon>
        <taxon>Streptomycetaceae</taxon>
        <taxon>Streptomyces</taxon>
    </lineage>
</organism>
<dbReference type="Proteomes" id="UP000812013">
    <property type="component" value="Unassembled WGS sequence"/>
</dbReference>
<dbReference type="RefSeq" id="WP_219667771.1">
    <property type="nucleotide sequence ID" value="NZ_WTFF01000098.1"/>
</dbReference>
<accession>A0ABS6Z7C5</accession>